<evidence type="ECO:0000313" key="2">
    <source>
        <dbReference type="EMBL" id="EYE95227.1"/>
    </source>
</evidence>
<dbReference type="RefSeq" id="XP_040638915.1">
    <property type="nucleotide sequence ID" value="XM_040781936.1"/>
</dbReference>
<dbReference type="Pfam" id="PF20233">
    <property type="entry name" value="DUF6590"/>
    <property type="match status" value="1"/>
</dbReference>
<protein>
    <recommendedName>
        <fullName evidence="1">DUF6590 domain-containing protein</fullName>
    </recommendedName>
</protein>
<dbReference type="Proteomes" id="UP000019804">
    <property type="component" value="Unassembled WGS sequence"/>
</dbReference>
<evidence type="ECO:0000313" key="3">
    <source>
        <dbReference type="Proteomes" id="UP000019804"/>
    </source>
</evidence>
<organism evidence="2 3">
    <name type="scientific">Aspergillus ruber (strain CBS 135680)</name>
    <dbReference type="NCBI Taxonomy" id="1388766"/>
    <lineage>
        <taxon>Eukaryota</taxon>
        <taxon>Fungi</taxon>
        <taxon>Dikarya</taxon>
        <taxon>Ascomycota</taxon>
        <taxon>Pezizomycotina</taxon>
        <taxon>Eurotiomycetes</taxon>
        <taxon>Eurotiomycetidae</taxon>
        <taxon>Eurotiales</taxon>
        <taxon>Aspergillaceae</taxon>
        <taxon>Aspergillus</taxon>
        <taxon>Aspergillus subgen. Aspergillus</taxon>
    </lineage>
</organism>
<dbReference type="STRING" id="1388766.A0A017SE44"/>
<feature type="domain" description="DUF6590" evidence="1">
    <location>
        <begin position="362"/>
        <end position="485"/>
    </location>
</feature>
<dbReference type="InterPro" id="IPR046497">
    <property type="entry name" value="DUF6590"/>
</dbReference>
<dbReference type="PANTHER" id="PTHR38886:SF1">
    <property type="entry name" value="NACHT-NTPASE AND P-LOOP NTPASES N-TERMINAL DOMAIN-CONTAINING PROTEIN"/>
    <property type="match status" value="1"/>
</dbReference>
<dbReference type="GeneID" id="63697060"/>
<name>A0A017SE44_ASPRC</name>
<evidence type="ECO:0000259" key="1">
    <source>
        <dbReference type="Pfam" id="PF20233"/>
    </source>
</evidence>
<keyword evidence="3" id="KW-1185">Reference proteome</keyword>
<dbReference type="AlphaFoldDB" id="A0A017SE44"/>
<accession>A0A017SE44</accession>
<reference evidence="3" key="1">
    <citation type="journal article" date="2014" name="Nat. Commun.">
        <title>Genomic adaptations of the halophilic Dead Sea filamentous fungus Eurotium rubrum.</title>
        <authorList>
            <person name="Kis-Papo T."/>
            <person name="Weig A.R."/>
            <person name="Riley R."/>
            <person name="Persoh D."/>
            <person name="Salamov A."/>
            <person name="Sun H."/>
            <person name="Lipzen A."/>
            <person name="Wasser S.P."/>
            <person name="Rambold G."/>
            <person name="Grigoriev I.V."/>
            <person name="Nevo E."/>
        </authorList>
    </citation>
    <scope>NUCLEOTIDE SEQUENCE [LARGE SCALE GENOMIC DNA]</scope>
    <source>
        <strain evidence="3">CBS 135680</strain>
    </source>
</reference>
<dbReference type="OrthoDB" id="4491715at2759"/>
<dbReference type="PANTHER" id="PTHR38886">
    <property type="entry name" value="SESA DOMAIN-CONTAINING PROTEIN"/>
    <property type="match status" value="1"/>
</dbReference>
<dbReference type="HOGENOM" id="CLU_547429_0_0_1"/>
<gene>
    <name evidence="2" type="ORF">EURHEDRAFT_412555</name>
</gene>
<proteinExistence type="predicted"/>
<dbReference type="EMBL" id="KK088423">
    <property type="protein sequence ID" value="EYE95227.1"/>
    <property type="molecule type" value="Genomic_DNA"/>
</dbReference>
<sequence length="586" mass="66161">MSFGFSVGDFLAGASLAYKLFQSLSSATGSEKEYKDLIAELHVVHRVLLQVEDLRVSNELAQATLNSLLFITNSATEAMEAFIHNIEPYRASLNGSGSGNVARDTWRKSKWAFRMPDHIAKLRKSLATMLCAVNILLQLACYYNTAYRPKYRASFSLGYSKQAVVPGKRAMVYSTFSDVKLEACIRGGIDLGSRDIGVYYRKQNQPHLFFRPGQVFTLQISSEFFLNHSESVDHSNLPLEPIQILQERAEAAYQANRRTRLNQIHQLPLSYLCLYSEEDRYRRGYVRCRLCNDSLQKQGETLMTKDEWVTLHFRVEHWNIYLKICSTARSHPDRTFSPESWITLDDVVSDDPIPTDGKIKNTINQSTQDSCSGAPGPILIRRFVVVREGPESSLCLGIHTYAGRGCVDQSDQHLFGIIHSSKESPPPEQGETGLSLKPLRMKVEHPSIVFPHTARIHFGRAYEIDHDVPVRPIGLVHTGSMGTLQSQFQSNVSREGVRTGEEETYESKLDRILEISQQREVSENDATVLPADMETVKSIRQRIKDNIGPAISPTAHPPVAYEPRLEHNWRKISLLEGHPTARKTSD</sequence>